<dbReference type="InterPro" id="IPR025517">
    <property type="entry name" value="DUF4405"/>
</dbReference>
<dbReference type="EMBL" id="PPTO01000011">
    <property type="protein sequence ID" value="RDB57790.1"/>
    <property type="molecule type" value="Genomic_DNA"/>
</dbReference>
<feature type="domain" description="Flavinylation-associated cytochrome" evidence="2">
    <location>
        <begin position="72"/>
        <end position="131"/>
    </location>
</feature>
<feature type="transmembrane region" description="Helical" evidence="1">
    <location>
        <begin position="75"/>
        <end position="99"/>
    </location>
</feature>
<dbReference type="RefSeq" id="WP_114615881.1">
    <property type="nucleotide sequence ID" value="NZ_PPTO01000011.1"/>
</dbReference>
<gene>
    <name evidence="3" type="ORF">C1881_07355</name>
</gene>
<accession>A0A369LEP0</accession>
<evidence type="ECO:0000313" key="4">
    <source>
        <dbReference type="Proteomes" id="UP000253975"/>
    </source>
</evidence>
<reference evidence="3 4" key="1">
    <citation type="journal article" date="2018" name="Elife">
        <title>Discovery and characterization of a prevalent human gut bacterial enzyme sufficient for the inactivation of a family of plant toxins.</title>
        <authorList>
            <person name="Koppel N."/>
            <person name="Bisanz J.E."/>
            <person name="Pandelia M.E."/>
            <person name="Turnbaugh P.J."/>
            <person name="Balskus E.P."/>
        </authorList>
    </citation>
    <scope>NUCLEOTIDE SEQUENCE [LARGE SCALE GENOMIC DNA]</scope>
    <source>
        <strain evidence="3 4">OB21 GAM31</strain>
    </source>
</reference>
<keyword evidence="1" id="KW-1133">Transmembrane helix</keyword>
<sequence>MPKKATLALDIAAAVLATVAVLPQITGIAAHEWLGLVALAAFLLHLAASLNALSSLLKAARFGSTLAVARIVLDAALFIAIAVCVVSGVLISATVLPMFGLFAPGYFIWNPLHAASAKILLALVLVHVASHAGKLVALVKK</sequence>
<comment type="caution">
    <text evidence="3">The sequence shown here is derived from an EMBL/GenBank/DDBJ whole genome shotgun (WGS) entry which is preliminary data.</text>
</comment>
<name>A0A369LEP0_9ACTN</name>
<evidence type="ECO:0000313" key="3">
    <source>
        <dbReference type="EMBL" id="RDB57790.1"/>
    </source>
</evidence>
<organism evidence="3 4">
    <name type="scientific">Slackia isoflavoniconvertens</name>
    <dbReference type="NCBI Taxonomy" id="572010"/>
    <lineage>
        <taxon>Bacteria</taxon>
        <taxon>Bacillati</taxon>
        <taxon>Actinomycetota</taxon>
        <taxon>Coriobacteriia</taxon>
        <taxon>Eggerthellales</taxon>
        <taxon>Eggerthellaceae</taxon>
        <taxon>Slackia</taxon>
    </lineage>
</organism>
<dbReference type="Pfam" id="PF14358">
    <property type="entry name" value="DUF4405"/>
    <property type="match status" value="1"/>
</dbReference>
<dbReference type="AlphaFoldDB" id="A0A369LEP0"/>
<proteinExistence type="predicted"/>
<keyword evidence="1" id="KW-0472">Membrane</keyword>
<evidence type="ECO:0000256" key="1">
    <source>
        <dbReference type="SAM" id="Phobius"/>
    </source>
</evidence>
<protein>
    <recommendedName>
        <fullName evidence="2">Flavinylation-associated cytochrome domain-containing protein</fullName>
    </recommendedName>
</protein>
<dbReference type="Proteomes" id="UP000253975">
    <property type="component" value="Unassembled WGS sequence"/>
</dbReference>
<keyword evidence="1" id="KW-0812">Transmembrane</keyword>
<evidence type="ECO:0000259" key="2">
    <source>
        <dbReference type="Pfam" id="PF14358"/>
    </source>
</evidence>
<feature type="transmembrane region" description="Helical" evidence="1">
    <location>
        <begin position="33"/>
        <end position="54"/>
    </location>
</feature>